<evidence type="ECO:0000313" key="2">
    <source>
        <dbReference type="Proteomes" id="UP000515162"/>
    </source>
</evidence>
<dbReference type="Proteomes" id="UP000515162">
    <property type="component" value="Chromosome X"/>
</dbReference>
<feature type="compositionally biased region" description="Polar residues" evidence="1">
    <location>
        <begin position="164"/>
        <end position="177"/>
    </location>
</feature>
<sequence>MSKATKLRFALITEDVLDKLRPRSQSENARSNYMNEISVAIRMAVNEVLDEKMQQLNDTVNRMVEERVSKILENHLIKGSLAGRSSSVGRKRDLDHKESKGARFAAPAASISSLKVSNIKRGRNKRQNPTKDHVTFASDDQLTRRPRSKAQKITVMPIHRESQVKSTPSNGDSNHNNTPMTTPPPPLSTDNNKLDEDDYYNFSDVEEPSILSMAAKYLKKLEDVRRRKHSAQ</sequence>
<accession>A0A6P8L0I0</accession>
<keyword evidence="2" id="KW-1185">Reference proteome</keyword>
<feature type="compositionally biased region" description="Basic residues" evidence="1">
    <location>
        <begin position="118"/>
        <end position="128"/>
    </location>
</feature>
<reference evidence="3" key="1">
    <citation type="submission" date="2025-08" db="UniProtKB">
        <authorList>
            <consortium name="RefSeq"/>
        </authorList>
    </citation>
    <scope>IDENTIFICATION</scope>
    <source>
        <strain evidence="3">Mau12</strain>
        <tissue evidence="3">Whole Body</tissue>
    </source>
</reference>
<evidence type="ECO:0000256" key="1">
    <source>
        <dbReference type="SAM" id="MobiDB-lite"/>
    </source>
</evidence>
<dbReference type="AlphaFoldDB" id="A0A6P8L0I0"/>
<gene>
    <name evidence="3" type="primary">LOC117146974</name>
</gene>
<evidence type="ECO:0000313" key="3">
    <source>
        <dbReference type="RefSeq" id="XP_033169534.1"/>
    </source>
</evidence>
<proteinExistence type="predicted"/>
<protein>
    <submittedName>
        <fullName evidence="3">Uncharacterized protein LOC117146974</fullName>
    </submittedName>
</protein>
<dbReference type="GeneID" id="117146974"/>
<feature type="compositionally biased region" description="Basic and acidic residues" evidence="1">
    <location>
        <begin position="90"/>
        <end position="101"/>
    </location>
</feature>
<name>A0A6P8L0I0_DROMA</name>
<organism evidence="2 3">
    <name type="scientific">Drosophila mauritiana</name>
    <name type="common">Fruit fly</name>
    <dbReference type="NCBI Taxonomy" id="7226"/>
    <lineage>
        <taxon>Eukaryota</taxon>
        <taxon>Metazoa</taxon>
        <taxon>Ecdysozoa</taxon>
        <taxon>Arthropoda</taxon>
        <taxon>Hexapoda</taxon>
        <taxon>Insecta</taxon>
        <taxon>Pterygota</taxon>
        <taxon>Neoptera</taxon>
        <taxon>Endopterygota</taxon>
        <taxon>Diptera</taxon>
        <taxon>Brachycera</taxon>
        <taxon>Muscomorpha</taxon>
        <taxon>Ephydroidea</taxon>
        <taxon>Drosophilidae</taxon>
        <taxon>Drosophila</taxon>
        <taxon>Sophophora</taxon>
    </lineage>
</organism>
<feature type="region of interest" description="Disordered" evidence="1">
    <location>
        <begin position="83"/>
        <end position="202"/>
    </location>
</feature>
<dbReference type="RefSeq" id="XP_033169534.1">
    <property type="nucleotide sequence ID" value="XM_033313643.1"/>
</dbReference>